<dbReference type="InterPro" id="IPR029068">
    <property type="entry name" value="Glyas_Bleomycin-R_OHBP_Dase"/>
</dbReference>
<keyword evidence="2" id="KW-1185">Reference proteome</keyword>
<dbReference type="Gene3D" id="3.10.180.10">
    <property type="entry name" value="2,3-Dihydroxybiphenyl 1,2-Dioxygenase, domain 1"/>
    <property type="match status" value="1"/>
</dbReference>
<organism evidence="1 2">
    <name type="scientific">Tenacibaculum polynesiense</name>
    <dbReference type="NCBI Taxonomy" id="3137857"/>
    <lineage>
        <taxon>Bacteria</taxon>
        <taxon>Pseudomonadati</taxon>
        <taxon>Bacteroidota</taxon>
        <taxon>Flavobacteriia</taxon>
        <taxon>Flavobacteriales</taxon>
        <taxon>Flavobacteriaceae</taxon>
        <taxon>Tenacibaculum</taxon>
    </lineage>
</organism>
<dbReference type="RefSeq" id="WP_348715140.1">
    <property type="nucleotide sequence ID" value="NZ_CAXJIO010000010.1"/>
</dbReference>
<evidence type="ECO:0000313" key="1">
    <source>
        <dbReference type="EMBL" id="CAL2101708.1"/>
    </source>
</evidence>
<dbReference type="Proteomes" id="UP001497527">
    <property type="component" value="Unassembled WGS sequence"/>
</dbReference>
<evidence type="ECO:0000313" key="2">
    <source>
        <dbReference type="Proteomes" id="UP001497527"/>
    </source>
</evidence>
<evidence type="ECO:0008006" key="3">
    <source>
        <dbReference type="Google" id="ProtNLM"/>
    </source>
</evidence>
<dbReference type="EMBL" id="CAXJIO010000010">
    <property type="protein sequence ID" value="CAL2101708.1"/>
    <property type="molecule type" value="Genomic_DNA"/>
</dbReference>
<name>A0ABM9P805_9FLAO</name>
<protein>
    <recommendedName>
        <fullName evidence="3">Lactoylglutathione lyase</fullName>
    </recommendedName>
</protein>
<comment type="caution">
    <text evidence="1">The sequence shown here is derived from an EMBL/GenBank/DDBJ whole genome shotgun (WGS) entry which is preliminary data.</text>
</comment>
<reference evidence="1 2" key="1">
    <citation type="submission" date="2024-05" db="EMBL/GenBank/DDBJ databases">
        <authorList>
            <person name="Duchaud E."/>
        </authorList>
    </citation>
    <scope>NUCLEOTIDE SEQUENCE [LARGE SCALE GENOMIC DNA]</scope>
    <source>
        <strain evidence="1">Ena-SAMPLE-TAB-13-05-2024-13:56:06:370-140308</strain>
    </source>
</reference>
<proteinExistence type="predicted"/>
<sequence length="63" mass="7450">MNLNLLVIRTGDPEKLKEQYELIGHKFDYHRHGNGPFHYASEQNGFVFEIYPLTKSMEKLIIQ</sequence>
<accession>A0ABM9P805</accession>
<gene>
    <name evidence="1" type="ORF">T190423A01A_10271</name>
</gene>